<evidence type="ECO:0000313" key="1">
    <source>
        <dbReference type="EMBL" id="AOZ99584.1"/>
    </source>
</evidence>
<organism evidence="1 2">
    <name type="scientific">Flavobacterium commune</name>
    <dbReference type="NCBI Taxonomy" id="1306519"/>
    <lineage>
        <taxon>Bacteria</taxon>
        <taxon>Pseudomonadati</taxon>
        <taxon>Bacteroidota</taxon>
        <taxon>Flavobacteriia</taxon>
        <taxon>Flavobacteriales</taxon>
        <taxon>Flavobacteriaceae</taxon>
        <taxon>Flavobacterium</taxon>
    </lineage>
</organism>
<accession>A0A1D9PB80</accession>
<evidence type="ECO:0000313" key="2">
    <source>
        <dbReference type="Proteomes" id="UP000178198"/>
    </source>
</evidence>
<sequence length="63" mass="7647">MLVRKLRIYAILMRLQELQNEKHFKALIPEPIKFEPQPFLPIVKELFDKKGKPFEQPKSKYHK</sequence>
<name>A0A1D9PB80_9FLAO</name>
<dbReference type="STRING" id="1306519.BIW12_09105"/>
<gene>
    <name evidence="1" type="ORF">BIW12_09105</name>
</gene>
<protein>
    <submittedName>
        <fullName evidence="1">Uncharacterized protein</fullName>
    </submittedName>
</protein>
<dbReference type="OrthoDB" id="9952938at2"/>
<keyword evidence="2" id="KW-1185">Reference proteome</keyword>
<proteinExistence type="predicted"/>
<dbReference type="RefSeq" id="WP_071184833.1">
    <property type="nucleotide sequence ID" value="NZ_CP017774.1"/>
</dbReference>
<dbReference type="EMBL" id="CP017774">
    <property type="protein sequence ID" value="AOZ99584.1"/>
    <property type="molecule type" value="Genomic_DNA"/>
</dbReference>
<dbReference type="Proteomes" id="UP000178198">
    <property type="component" value="Chromosome"/>
</dbReference>
<dbReference type="KEGG" id="fcm:BIW12_09105"/>
<reference evidence="1 2" key="1">
    <citation type="submission" date="2016-10" db="EMBL/GenBank/DDBJ databases">
        <title>Complete Genome Sequence of Flavobacterium sp. PK15.</title>
        <authorList>
            <person name="Ekwe A."/>
            <person name="Kim S.B."/>
        </authorList>
    </citation>
    <scope>NUCLEOTIDE SEQUENCE [LARGE SCALE GENOMIC DNA]</scope>
    <source>
        <strain evidence="1 2">PK15</strain>
    </source>
</reference>
<dbReference type="AlphaFoldDB" id="A0A1D9PB80"/>